<comment type="caution">
    <text evidence="1">The sequence shown here is derived from an EMBL/GenBank/DDBJ whole genome shotgun (WGS) entry which is preliminary data.</text>
</comment>
<reference evidence="1 2" key="1">
    <citation type="journal article" date="2014" name="PLoS Genet.">
        <title>Phylogenetically driven sequencing of extremely halophilic archaea reveals strategies for static and dynamic osmo-response.</title>
        <authorList>
            <person name="Becker E.A."/>
            <person name="Seitzer P.M."/>
            <person name="Tritt A."/>
            <person name="Larsen D."/>
            <person name="Krusor M."/>
            <person name="Yao A.I."/>
            <person name="Wu D."/>
            <person name="Madern D."/>
            <person name="Eisen J.A."/>
            <person name="Darling A.E."/>
            <person name="Facciotti M.T."/>
        </authorList>
    </citation>
    <scope>NUCLEOTIDE SEQUENCE [LARGE SCALE GENOMIC DNA]</scope>
    <source>
        <strain evidence="1 2">GA33</strain>
    </source>
</reference>
<dbReference type="EMBL" id="AOHW01000042">
    <property type="protein sequence ID" value="ELY38441.1"/>
    <property type="molecule type" value="Genomic_DNA"/>
</dbReference>
<accession>L9VN06</accession>
<name>L9VN06_9EURY</name>
<dbReference type="PATRIC" id="fig|1114856.3.peg.3629"/>
<organism evidence="1 2">
    <name type="scientific">Natronorubrum tibetense GA33</name>
    <dbReference type="NCBI Taxonomy" id="1114856"/>
    <lineage>
        <taxon>Archaea</taxon>
        <taxon>Methanobacteriati</taxon>
        <taxon>Methanobacteriota</taxon>
        <taxon>Stenosarchaea group</taxon>
        <taxon>Halobacteria</taxon>
        <taxon>Halobacteriales</taxon>
        <taxon>Natrialbaceae</taxon>
        <taxon>Natronorubrum</taxon>
    </lineage>
</organism>
<evidence type="ECO:0000313" key="2">
    <source>
        <dbReference type="Proteomes" id="UP000011599"/>
    </source>
</evidence>
<dbReference type="Proteomes" id="UP000011599">
    <property type="component" value="Unassembled WGS sequence"/>
</dbReference>
<gene>
    <name evidence="1" type="ORF">C496_17502</name>
</gene>
<keyword evidence="2" id="KW-1185">Reference proteome</keyword>
<dbReference type="AlphaFoldDB" id="L9VN06"/>
<proteinExistence type="predicted"/>
<sequence length="90" mass="10277">MVRSRTTTATVGLLCGLAVSVAAWVYFETILFFLFLPFVPFVFGWGRSNGTAERSRRRTTKRCPACSFRTTKASFEYCPQDGRRLHEESE</sequence>
<protein>
    <submittedName>
        <fullName evidence="1">Uncharacterized protein</fullName>
    </submittedName>
</protein>
<dbReference type="eggNOG" id="arCOG09272">
    <property type="taxonomic scope" value="Archaea"/>
</dbReference>
<evidence type="ECO:0000313" key="1">
    <source>
        <dbReference type="EMBL" id="ELY38441.1"/>
    </source>
</evidence>